<evidence type="ECO:0000313" key="1">
    <source>
        <dbReference type="EMBL" id="CAG9768690.1"/>
    </source>
</evidence>
<keyword evidence="2" id="KW-1185">Reference proteome</keyword>
<reference evidence="1" key="1">
    <citation type="submission" date="2022-01" db="EMBL/GenBank/DDBJ databases">
        <authorList>
            <person name="King R."/>
        </authorList>
    </citation>
    <scope>NUCLEOTIDE SEQUENCE</scope>
</reference>
<proteinExistence type="predicted"/>
<evidence type="ECO:0000313" key="2">
    <source>
        <dbReference type="Proteomes" id="UP001152799"/>
    </source>
</evidence>
<dbReference type="EMBL" id="OU892281">
    <property type="protein sequence ID" value="CAG9768690.1"/>
    <property type="molecule type" value="Genomic_DNA"/>
</dbReference>
<gene>
    <name evidence="1" type="ORF">CEUTPL_LOCUS9215</name>
</gene>
<sequence>MTKLPKSEEKKPRATSLPPFKPDIRLANALIGAIAFLQKASLHATPKIIKKYILERCKSPKNMEQLPGYLNRGLELGILKKYNGAFTIGELQMVRKRQKKKIKQEKIDDDIIDKTSMVVSEAPNEPIMQDMEPESNNAT</sequence>
<protein>
    <submittedName>
        <fullName evidence="1">Uncharacterized protein</fullName>
    </submittedName>
</protein>
<dbReference type="AlphaFoldDB" id="A0A9N9QPW1"/>
<accession>A0A9N9QPW1</accession>
<dbReference type="Proteomes" id="UP001152799">
    <property type="component" value="Chromosome 5"/>
</dbReference>
<dbReference type="OrthoDB" id="6751283at2759"/>
<name>A0A9N9QPW1_9CUCU</name>
<organism evidence="1 2">
    <name type="scientific">Ceutorhynchus assimilis</name>
    <name type="common">cabbage seed weevil</name>
    <dbReference type="NCBI Taxonomy" id="467358"/>
    <lineage>
        <taxon>Eukaryota</taxon>
        <taxon>Metazoa</taxon>
        <taxon>Ecdysozoa</taxon>
        <taxon>Arthropoda</taxon>
        <taxon>Hexapoda</taxon>
        <taxon>Insecta</taxon>
        <taxon>Pterygota</taxon>
        <taxon>Neoptera</taxon>
        <taxon>Endopterygota</taxon>
        <taxon>Coleoptera</taxon>
        <taxon>Polyphaga</taxon>
        <taxon>Cucujiformia</taxon>
        <taxon>Curculionidae</taxon>
        <taxon>Ceutorhynchinae</taxon>
        <taxon>Ceutorhynchus</taxon>
    </lineage>
</organism>